<evidence type="ECO:0000313" key="1">
    <source>
        <dbReference type="EMBL" id="KAA3487139.1"/>
    </source>
</evidence>
<reference evidence="2" key="1">
    <citation type="journal article" date="2019" name="Plant Biotechnol. J.">
        <title>Genome sequencing of the Australian wild diploid species Gossypium australe highlights disease resistance and delayed gland morphogenesis.</title>
        <authorList>
            <person name="Cai Y."/>
            <person name="Cai X."/>
            <person name="Wang Q."/>
            <person name="Wang P."/>
            <person name="Zhang Y."/>
            <person name="Cai C."/>
            <person name="Xu Y."/>
            <person name="Wang K."/>
            <person name="Zhou Z."/>
            <person name="Wang C."/>
            <person name="Geng S."/>
            <person name="Li B."/>
            <person name="Dong Q."/>
            <person name="Hou Y."/>
            <person name="Wang H."/>
            <person name="Ai P."/>
            <person name="Liu Z."/>
            <person name="Yi F."/>
            <person name="Sun M."/>
            <person name="An G."/>
            <person name="Cheng J."/>
            <person name="Zhang Y."/>
            <person name="Shi Q."/>
            <person name="Xie Y."/>
            <person name="Shi X."/>
            <person name="Chang Y."/>
            <person name="Huang F."/>
            <person name="Chen Y."/>
            <person name="Hong S."/>
            <person name="Mi L."/>
            <person name="Sun Q."/>
            <person name="Zhang L."/>
            <person name="Zhou B."/>
            <person name="Peng R."/>
            <person name="Zhang X."/>
            <person name="Liu F."/>
        </authorList>
    </citation>
    <scope>NUCLEOTIDE SEQUENCE [LARGE SCALE GENOMIC DNA]</scope>
    <source>
        <strain evidence="2">cv. PA1801</strain>
    </source>
</reference>
<dbReference type="Proteomes" id="UP000325315">
    <property type="component" value="Unassembled WGS sequence"/>
</dbReference>
<accession>A0A5B6WYX4</accession>
<keyword evidence="2" id="KW-1185">Reference proteome</keyword>
<organism evidence="1 2">
    <name type="scientific">Gossypium australe</name>
    <dbReference type="NCBI Taxonomy" id="47621"/>
    <lineage>
        <taxon>Eukaryota</taxon>
        <taxon>Viridiplantae</taxon>
        <taxon>Streptophyta</taxon>
        <taxon>Embryophyta</taxon>
        <taxon>Tracheophyta</taxon>
        <taxon>Spermatophyta</taxon>
        <taxon>Magnoliopsida</taxon>
        <taxon>eudicotyledons</taxon>
        <taxon>Gunneridae</taxon>
        <taxon>Pentapetalae</taxon>
        <taxon>rosids</taxon>
        <taxon>malvids</taxon>
        <taxon>Malvales</taxon>
        <taxon>Malvaceae</taxon>
        <taxon>Malvoideae</taxon>
        <taxon>Gossypium</taxon>
    </lineage>
</organism>
<comment type="caution">
    <text evidence="1">The sequence shown here is derived from an EMBL/GenBank/DDBJ whole genome shotgun (WGS) entry which is preliminary data.</text>
</comment>
<gene>
    <name evidence="1" type="ORF">EPI10_030989</name>
</gene>
<protein>
    <submittedName>
        <fullName evidence="1">Uncharacterized protein</fullName>
    </submittedName>
</protein>
<dbReference type="EMBL" id="SMMG02000001">
    <property type="protein sequence ID" value="KAA3487139.1"/>
    <property type="molecule type" value="Genomic_DNA"/>
</dbReference>
<sequence>MNYEVDPKVLCPTTRKTQEVRARRIAKRSLCEVEGHWSQKLRTQATSYQYSIGGSFRSKCQIM</sequence>
<dbReference type="AlphaFoldDB" id="A0A5B6WYX4"/>
<proteinExistence type="predicted"/>
<name>A0A5B6WYX4_9ROSI</name>
<evidence type="ECO:0000313" key="2">
    <source>
        <dbReference type="Proteomes" id="UP000325315"/>
    </source>
</evidence>